<dbReference type="AlphaFoldDB" id="A0A8T1UWG5"/>
<dbReference type="EMBL" id="JAENGZ010000077">
    <property type="protein sequence ID" value="KAG6970303.1"/>
    <property type="molecule type" value="Genomic_DNA"/>
</dbReference>
<comment type="caution">
    <text evidence="1">The sequence shown here is derived from an EMBL/GenBank/DDBJ whole genome shotgun (WGS) entry which is preliminary data.</text>
</comment>
<organism evidence="1 2">
    <name type="scientific">Phytophthora cactorum</name>
    <dbReference type="NCBI Taxonomy" id="29920"/>
    <lineage>
        <taxon>Eukaryota</taxon>
        <taxon>Sar</taxon>
        <taxon>Stramenopiles</taxon>
        <taxon>Oomycota</taxon>
        <taxon>Peronosporomycetes</taxon>
        <taxon>Peronosporales</taxon>
        <taxon>Peronosporaceae</taxon>
        <taxon>Phytophthora</taxon>
    </lineage>
</organism>
<name>A0A8T1UWG5_9STRA</name>
<accession>A0A8T1UWG5</accession>
<gene>
    <name evidence="1" type="ORF">JG687_00002732</name>
</gene>
<protein>
    <submittedName>
        <fullName evidence="1">Uncharacterized protein</fullName>
    </submittedName>
</protein>
<sequence>MSSFEFLTEAEATKGKSKVWDYGILVGYAWEEMFKTGVLQVTFLKETCEIPYNEDELQDLGLETYALRPLSCEMRSIHNSVHDHFNAADQPARRNSATILRKVGMSLVDEREVFYGVQRRWHTS</sequence>
<dbReference type="OrthoDB" id="127753at2759"/>
<evidence type="ECO:0000313" key="1">
    <source>
        <dbReference type="EMBL" id="KAG6970303.1"/>
    </source>
</evidence>
<reference evidence="1" key="1">
    <citation type="submission" date="2021-01" db="EMBL/GenBank/DDBJ databases">
        <title>Phytophthora aleatoria, a newly-described species from Pinus radiata is distinct from Phytophthora cactorum isolates based on comparative genomics.</title>
        <authorList>
            <person name="Mcdougal R."/>
            <person name="Panda P."/>
            <person name="Williams N."/>
            <person name="Studholme D.J."/>
        </authorList>
    </citation>
    <scope>NUCLEOTIDE SEQUENCE</scope>
    <source>
        <strain evidence="1">NZFS 3830</strain>
    </source>
</reference>
<dbReference type="VEuPathDB" id="FungiDB:PC110_g4413"/>
<dbReference type="Proteomes" id="UP000688947">
    <property type="component" value="Unassembled WGS sequence"/>
</dbReference>
<proteinExistence type="predicted"/>
<evidence type="ECO:0000313" key="2">
    <source>
        <dbReference type="Proteomes" id="UP000688947"/>
    </source>
</evidence>